<evidence type="ECO:0000313" key="8">
    <source>
        <dbReference type="Proteomes" id="UP000541558"/>
    </source>
</evidence>
<accession>A0A8H5B1Q4</accession>
<feature type="transmembrane region" description="Helical" evidence="6">
    <location>
        <begin position="83"/>
        <end position="104"/>
    </location>
</feature>
<keyword evidence="8" id="KW-1185">Reference proteome</keyword>
<organism evidence="7 8">
    <name type="scientific">Ephemerocybe angulata</name>
    <dbReference type="NCBI Taxonomy" id="980116"/>
    <lineage>
        <taxon>Eukaryota</taxon>
        <taxon>Fungi</taxon>
        <taxon>Dikarya</taxon>
        <taxon>Basidiomycota</taxon>
        <taxon>Agaricomycotina</taxon>
        <taxon>Agaricomycetes</taxon>
        <taxon>Agaricomycetidae</taxon>
        <taxon>Agaricales</taxon>
        <taxon>Agaricineae</taxon>
        <taxon>Psathyrellaceae</taxon>
        <taxon>Ephemerocybe</taxon>
    </lineage>
</organism>
<feature type="region of interest" description="Disordered" evidence="5">
    <location>
        <begin position="496"/>
        <end position="540"/>
    </location>
</feature>
<evidence type="ECO:0000313" key="7">
    <source>
        <dbReference type="EMBL" id="KAF5314122.1"/>
    </source>
</evidence>
<evidence type="ECO:0000256" key="1">
    <source>
        <dbReference type="ARBA" id="ARBA00004141"/>
    </source>
</evidence>
<feature type="compositionally biased region" description="Basic and acidic residues" evidence="5">
    <location>
        <begin position="496"/>
        <end position="516"/>
    </location>
</feature>
<feature type="transmembrane region" description="Helical" evidence="6">
    <location>
        <begin position="37"/>
        <end position="59"/>
    </location>
</feature>
<dbReference type="OrthoDB" id="2504919at2759"/>
<feature type="compositionally biased region" description="Basic and acidic residues" evidence="5">
    <location>
        <begin position="679"/>
        <end position="697"/>
    </location>
</feature>
<dbReference type="GO" id="GO:0015095">
    <property type="term" value="F:magnesium ion transmembrane transporter activity"/>
    <property type="evidence" value="ECO:0007669"/>
    <property type="project" value="InterPro"/>
</dbReference>
<dbReference type="EMBL" id="JAACJK010000222">
    <property type="protein sequence ID" value="KAF5314122.1"/>
    <property type="molecule type" value="Genomic_DNA"/>
</dbReference>
<dbReference type="AlphaFoldDB" id="A0A8H5B1Q4"/>
<feature type="compositionally biased region" description="Basic and acidic residues" evidence="5">
    <location>
        <begin position="636"/>
        <end position="653"/>
    </location>
</feature>
<dbReference type="Proteomes" id="UP000541558">
    <property type="component" value="Unassembled WGS sequence"/>
</dbReference>
<dbReference type="PANTHER" id="PTHR12570">
    <property type="match status" value="1"/>
</dbReference>
<feature type="transmembrane region" description="Helical" evidence="6">
    <location>
        <begin position="323"/>
        <end position="342"/>
    </location>
</feature>
<evidence type="ECO:0000256" key="2">
    <source>
        <dbReference type="ARBA" id="ARBA00022692"/>
    </source>
</evidence>
<keyword evidence="4 6" id="KW-0472">Membrane</keyword>
<feature type="region of interest" description="Disordered" evidence="5">
    <location>
        <begin position="446"/>
        <end position="482"/>
    </location>
</feature>
<reference evidence="7 8" key="1">
    <citation type="journal article" date="2020" name="ISME J.">
        <title>Uncovering the hidden diversity of litter-decomposition mechanisms in mushroom-forming fungi.</title>
        <authorList>
            <person name="Floudas D."/>
            <person name="Bentzer J."/>
            <person name="Ahren D."/>
            <person name="Johansson T."/>
            <person name="Persson P."/>
            <person name="Tunlid A."/>
        </authorList>
    </citation>
    <scope>NUCLEOTIDE SEQUENCE [LARGE SCALE GENOMIC DNA]</scope>
    <source>
        <strain evidence="7 8">CBS 175.51</strain>
    </source>
</reference>
<evidence type="ECO:0000256" key="3">
    <source>
        <dbReference type="ARBA" id="ARBA00022989"/>
    </source>
</evidence>
<feature type="transmembrane region" description="Helical" evidence="6">
    <location>
        <begin position="137"/>
        <end position="157"/>
    </location>
</feature>
<keyword evidence="2 6" id="KW-0812">Transmembrane</keyword>
<dbReference type="SUPFAM" id="SSF103481">
    <property type="entry name" value="Multidrug resistance efflux transporter EmrE"/>
    <property type="match status" value="1"/>
</dbReference>
<sequence>MNITLANGALHTLHPQNATPPMSAAFALLGADPKSALSIPAGIVIGLVASFVQSLGLTIQRKSHVLDQSLPEHRRRVEHRRPLWLLGFAIFISSNLIGSLVQIASLPVVILAPLGAVSLLWNAFFARLILGDRFSPWMILGTILIAGGAILIAVFGIVPEPTRSLEDLLELFRRPAFLAYFSTLAFVVVVCLAITHITEFALSRRVAGLEPSEEEGDEDLVLTPSSTIIDMSHTSTAIGSDVNEEHHSRAATEQTPLLFDRKSQVASPTPDATLHSLNRTRLLVAISYASFSGILSGMCLIFAKSGVELLLLTLGGQNQFMRWETWVLLLGLVIFALLQLWYLHKALILADPTLVCPSAFCFYNLSSIVNGMVYFNQLSLIKPLHLGLVILGIFVLLGGVWVVSIQSGGGGVDIGTWSGEETELLGPDGAFCDEPESALPELDAAANDEGQEIPLSRSSRPISRDVRIGPVPMDRETRSESSIVNNLSSAHERLRHSLPEIHHSPQDELREEESGTPRRRNSLLSTSTGLRPAVDAHSTLPVSPTYQTRYTLRHRLTSHEMFPGRLSSYSSIVSGHGGAGTSGSGVHGPLSPPINPVSTLGSGFQIGLSPVSPGFTLTPKVRKPRLGGLGRSSVVGDRERERERRRTVSEGDVNRLLTARFDEDGAPVVPSGEDEEGGEERGEYFSAEARADGADRPVGDARGRWAWLRRLVTRDGKE</sequence>
<gene>
    <name evidence="7" type="ORF">D9611_006806</name>
</gene>
<protein>
    <submittedName>
        <fullName evidence="7">Uncharacterized protein</fullName>
    </submittedName>
</protein>
<dbReference type="Pfam" id="PF05653">
    <property type="entry name" value="Mg_trans_NIPA"/>
    <property type="match status" value="2"/>
</dbReference>
<feature type="transmembrane region" description="Helical" evidence="6">
    <location>
        <begin position="386"/>
        <end position="405"/>
    </location>
</feature>
<feature type="compositionally biased region" description="Basic and acidic residues" evidence="5">
    <location>
        <begin position="462"/>
        <end position="479"/>
    </location>
</feature>
<feature type="transmembrane region" description="Helical" evidence="6">
    <location>
        <begin position="177"/>
        <end position="195"/>
    </location>
</feature>
<evidence type="ECO:0000256" key="6">
    <source>
        <dbReference type="SAM" id="Phobius"/>
    </source>
</evidence>
<dbReference type="InterPro" id="IPR008521">
    <property type="entry name" value="Mg_trans_NIPA"/>
</dbReference>
<dbReference type="PANTHER" id="PTHR12570:SF86">
    <property type="entry name" value="ADR321CP"/>
    <property type="match status" value="1"/>
</dbReference>
<dbReference type="GO" id="GO:0016020">
    <property type="term" value="C:membrane"/>
    <property type="evidence" value="ECO:0007669"/>
    <property type="project" value="UniProtKB-SubCell"/>
</dbReference>
<evidence type="ECO:0000256" key="4">
    <source>
        <dbReference type="ARBA" id="ARBA00023136"/>
    </source>
</evidence>
<keyword evidence="3 6" id="KW-1133">Transmembrane helix</keyword>
<dbReference type="Gene3D" id="1.10.3730.20">
    <property type="match status" value="1"/>
</dbReference>
<comment type="subcellular location">
    <subcellularLocation>
        <location evidence="1">Membrane</location>
        <topology evidence="1">Multi-pass membrane protein</topology>
    </subcellularLocation>
</comment>
<evidence type="ECO:0000256" key="5">
    <source>
        <dbReference type="SAM" id="MobiDB-lite"/>
    </source>
</evidence>
<comment type="caution">
    <text evidence="7">The sequence shown here is derived from an EMBL/GenBank/DDBJ whole genome shotgun (WGS) entry which is preliminary data.</text>
</comment>
<feature type="transmembrane region" description="Helical" evidence="6">
    <location>
        <begin position="354"/>
        <end position="374"/>
    </location>
</feature>
<feature type="transmembrane region" description="Helical" evidence="6">
    <location>
        <begin position="110"/>
        <end position="130"/>
    </location>
</feature>
<dbReference type="InterPro" id="IPR037185">
    <property type="entry name" value="EmrE-like"/>
</dbReference>
<name>A0A8H5B1Q4_9AGAR</name>
<proteinExistence type="predicted"/>
<feature type="region of interest" description="Disordered" evidence="5">
    <location>
        <begin position="622"/>
        <end position="697"/>
    </location>
</feature>